<sequence length="465" mass="52468">MPITTVYYGNRPIGFPGRRISPATEANDEIEPASPTSPTFRDELLGKNEDSKDERVLKALKMIIHNKILDAGNADASTMEIAKIRRRLASILMLFQDPTYRPPTLSQHTWREKEQPCIVFIEDMIEGLLQALETVERGWINFPAAFPTRDDAANDGIDYQSWWISKYANAAEAVCKSYGNRCMFTGSLRTEAYFIVPEGLAQAETAEHVWEKLSRGFPLGPWDPTRQLTADVDEAAKGKTSILPLSNAALSYLARNKMCLRPVPNKSVDPDRDLYVQAVYFGEVIDKLPVQSLAHRLRGPSGRSLSEEKQPGLGLVRHGDVFRISTTDPEAHPLPSAQLLEMQFCAIRMLNASFHPAALEHIFKNLDPLKDLDLEIDLDIGYKNTIQAVQKLSRRSRVEVQTWLRYLSEAKAAKILSEIEYRAWCLAVVCEARSEDRTSEWLASLPRSDDDEWCIVSDLETMSLE</sequence>
<evidence type="ECO:0000313" key="2">
    <source>
        <dbReference type="EMBL" id="CAK7235345.1"/>
    </source>
</evidence>
<accession>A0ABP0CT92</accession>
<keyword evidence="3" id="KW-1185">Reference proteome</keyword>
<protein>
    <submittedName>
        <fullName evidence="2">Uncharacterized protein</fullName>
    </submittedName>
</protein>
<comment type="caution">
    <text evidence="2">The sequence shown here is derived from an EMBL/GenBank/DDBJ whole genome shotgun (WGS) entry which is preliminary data.</text>
</comment>
<reference evidence="2 3" key="1">
    <citation type="submission" date="2024-01" db="EMBL/GenBank/DDBJ databases">
        <authorList>
            <person name="Allen C."/>
            <person name="Tagirdzhanova G."/>
        </authorList>
    </citation>
    <scope>NUCLEOTIDE SEQUENCE [LARGE SCALE GENOMIC DNA]</scope>
</reference>
<evidence type="ECO:0000313" key="3">
    <source>
        <dbReference type="Proteomes" id="UP001642482"/>
    </source>
</evidence>
<organism evidence="2 3">
    <name type="scientific">Sporothrix eucalyptigena</name>
    <dbReference type="NCBI Taxonomy" id="1812306"/>
    <lineage>
        <taxon>Eukaryota</taxon>
        <taxon>Fungi</taxon>
        <taxon>Dikarya</taxon>
        <taxon>Ascomycota</taxon>
        <taxon>Pezizomycotina</taxon>
        <taxon>Sordariomycetes</taxon>
        <taxon>Sordariomycetidae</taxon>
        <taxon>Ophiostomatales</taxon>
        <taxon>Ophiostomataceae</taxon>
        <taxon>Sporothrix</taxon>
    </lineage>
</organism>
<dbReference type="EMBL" id="CAWUHD010000147">
    <property type="protein sequence ID" value="CAK7235345.1"/>
    <property type="molecule type" value="Genomic_DNA"/>
</dbReference>
<gene>
    <name evidence="2" type="ORF">SEUCBS140593_009252</name>
</gene>
<dbReference type="Proteomes" id="UP001642482">
    <property type="component" value="Unassembled WGS sequence"/>
</dbReference>
<name>A0ABP0CT92_9PEZI</name>
<proteinExistence type="predicted"/>
<evidence type="ECO:0000256" key="1">
    <source>
        <dbReference type="SAM" id="MobiDB-lite"/>
    </source>
</evidence>
<feature type="region of interest" description="Disordered" evidence="1">
    <location>
        <begin position="17"/>
        <end position="48"/>
    </location>
</feature>